<feature type="domain" description="PET hydrolase/cutinase-like" evidence="1">
    <location>
        <begin position="14"/>
        <end position="194"/>
    </location>
</feature>
<dbReference type="Gene3D" id="3.40.50.1820">
    <property type="entry name" value="alpha/beta hydrolase"/>
    <property type="match status" value="1"/>
</dbReference>
<sequence>MKLSRGKDRPLPTTVWYPTGGDGPFPVIVFSHGLTGQPSDYASLLSRWARAGFVVAGAAYPHTSSGVADFNVLDVINQPADASYVLTKVLALNTKDGDPLEHRLDTAHVAAAGHSGGGITTIGMLSGNRDDRLTAAVVLAGRQVLPTPFAGPKTPVLFVHGKLDRTVQYADGLAAFDAVPWPKAMLTLPQGGHVTTGDADLSLVATATTDFWRWSLYGDAAAKKRLADTKNLDDQL</sequence>
<keyword evidence="3" id="KW-1185">Reference proteome</keyword>
<proteinExistence type="predicted"/>
<evidence type="ECO:0000259" key="1">
    <source>
        <dbReference type="Pfam" id="PF12740"/>
    </source>
</evidence>
<dbReference type="AlphaFoldDB" id="A0A2T0SDJ4"/>
<gene>
    <name evidence="2" type="ORF">CLV70_103373</name>
</gene>
<name>A0A2T0SDJ4_9ACTN</name>
<dbReference type="PANTHER" id="PTHR33428">
    <property type="entry name" value="CHLOROPHYLLASE-2, CHLOROPLASTIC"/>
    <property type="match status" value="1"/>
</dbReference>
<organism evidence="2 3">
    <name type="scientific">Pseudosporangium ferrugineum</name>
    <dbReference type="NCBI Taxonomy" id="439699"/>
    <lineage>
        <taxon>Bacteria</taxon>
        <taxon>Bacillati</taxon>
        <taxon>Actinomycetota</taxon>
        <taxon>Actinomycetes</taxon>
        <taxon>Micromonosporales</taxon>
        <taxon>Micromonosporaceae</taxon>
        <taxon>Pseudosporangium</taxon>
    </lineage>
</organism>
<dbReference type="EMBL" id="PVZG01000003">
    <property type="protein sequence ID" value="PRY31486.1"/>
    <property type="molecule type" value="Genomic_DNA"/>
</dbReference>
<dbReference type="Proteomes" id="UP000239209">
    <property type="component" value="Unassembled WGS sequence"/>
</dbReference>
<evidence type="ECO:0000313" key="2">
    <source>
        <dbReference type="EMBL" id="PRY31486.1"/>
    </source>
</evidence>
<reference evidence="2 3" key="1">
    <citation type="submission" date="2018-03" db="EMBL/GenBank/DDBJ databases">
        <title>Genomic Encyclopedia of Archaeal and Bacterial Type Strains, Phase II (KMG-II): from individual species to whole genera.</title>
        <authorList>
            <person name="Goeker M."/>
        </authorList>
    </citation>
    <scope>NUCLEOTIDE SEQUENCE [LARGE SCALE GENOMIC DNA]</scope>
    <source>
        <strain evidence="2 3">DSM 45348</strain>
    </source>
</reference>
<dbReference type="InterPro" id="IPR041127">
    <property type="entry name" value="PET_hydrolase/cutinase-like"/>
</dbReference>
<dbReference type="RefSeq" id="WP_245908118.1">
    <property type="nucleotide sequence ID" value="NZ_PVZG01000003.1"/>
</dbReference>
<dbReference type="SUPFAM" id="SSF53474">
    <property type="entry name" value="alpha/beta-Hydrolases"/>
    <property type="match status" value="1"/>
</dbReference>
<dbReference type="Pfam" id="PF12740">
    <property type="entry name" value="PETase"/>
    <property type="match status" value="1"/>
</dbReference>
<protein>
    <submittedName>
        <fullName evidence="2">Chlorophyllase-like protein</fullName>
    </submittedName>
</protein>
<evidence type="ECO:0000313" key="3">
    <source>
        <dbReference type="Proteomes" id="UP000239209"/>
    </source>
</evidence>
<comment type="caution">
    <text evidence="2">The sequence shown here is derived from an EMBL/GenBank/DDBJ whole genome shotgun (WGS) entry which is preliminary data.</text>
</comment>
<accession>A0A2T0SDJ4</accession>
<dbReference type="InterPro" id="IPR029058">
    <property type="entry name" value="AB_hydrolase_fold"/>
</dbReference>
<dbReference type="PANTHER" id="PTHR33428:SF14">
    <property type="entry name" value="CARBOXYLESTERASE TYPE B DOMAIN-CONTAINING PROTEIN"/>
    <property type="match status" value="1"/>
</dbReference>